<dbReference type="Pfam" id="PF12796">
    <property type="entry name" value="Ank_2"/>
    <property type="match status" value="2"/>
</dbReference>
<keyword evidence="4" id="KW-0472">Membrane</keyword>
<evidence type="ECO:0000313" key="5">
    <source>
        <dbReference type="EMBL" id="EGC42749.1"/>
    </source>
</evidence>
<dbReference type="InterPro" id="IPR002110">
    <property type="entry name" value="Ankyrin_rpt"/>
</dbReference>
<accession>F0U9S7</accession>
<dbReference type="HOGENOM" id="CLU_001887_0_0_1"/>
<reference evidence="6" key="1">
    <citation type="submission" date="2008-07" db="EMBL/GenBank/DDBJ databases">
        <title>Annotation of Ajellomyces capsulatus strain H88.</title>
        <authorList>
            <person name="Champion M."/>
            <person name="Cuomo C."/>
            <person name="Ma L.-J."/>
            <person name="Henn M.R."/>
            <person name="Sil A."/>
            <person name="Goldman B."/>
            <person name="Young S.K."/>
            <person name="Kodira C.D."/>
            <person name="Zeng Q."/>
            <person name="Koehrsen M."/>
            <person name="Alvarado L."/>
            <person name="Berlin A."/>
            <person name="Borenstein D."/>
            <person name="Chen Z."/>
            <person name="Engels R."/>
            <person name="Freedman E."/>
            <person name="Gellesch M."/>
            <person name="Goldberg J."/>
            <person name="Griggs A."/>
            <person name="Gujja S."/>
            <person name="Heiman D."/>
            <person name="Hepburn T."/>
            <person name="Howarth C."/>
            <person name="Jen D."/>
            <person name="Larson L."/>
            <person name="Lewis B."/>
            <person name="Mehta T."/>
            <person name="Park D."/>
            <person name="Pearson M."/>
            <person name="Roberts A."/>
            <person name="Saif S."/>
            <person name="Shea T."/>
            <person name="Shenoy N."/>
            <person name="Sisk P."/>
            <person name="Stolte C."/>
            <person name="Sykes S."/>
            <person name="Walk T."/>
            <person name="White J."/>
            <person name="Yandava C."/>
            <person name="Klein B."/>
            <person name="McEwen J.G."/>
            <person name="Puccia R."/>
            <person name="Goldman G.H."/>
            <person name="Felipe M.S."/>
            <person name="Nino-Vega G."/>
            <person name="San-Blas G."/>
            <person name="Taylor J."/>
            <person name="Mendoza L."/>
            <person name="Galagan J."/>
            <person name="Nusbaum C."/>
            <person name="Birren B."/>
        </authorList>
    </citation>
    <scope>NUCLEOTIDE SEQUENCE [LARGE SCALE GENOMIC DNA]</scope>
    <source>
        <strain evidence="6">H88</strain>
    </source>
</reference>
<dbReference type="SUPFAM" id="SSF48403">
    <property type="entry name" value="Ankyrin repeat"/>
    <property type="match status" value="1"/>
</dbReference>
<dbReference type="InterPro" id="IPR036770">
    <property type="entry name" value="Ankyrin_rpt-contain_sf"/>
</dbReference>
<feature type="repeat" description="ANK" evidence="3">
    <location>
        <begin position="1038"/>
        <end position="1071"/>
    </location>
</feature>
<dbReference type="Gene3D" id="1.25.40.20">
    <property type="entry name" value="Ankyrin repeat-containing domain"/>
    <property type="match status" value="3"/>
</dbReference>
<evidence type="ECO:0000313" key="6">
    <source>
        <dbReference type="Proteomes" id="UP000008142"/>
    </source>
</evidence>
<keyword evidence="2 3" id="KW-0040">ANK repeat</keyword>
<dbReference type="OrthoDB" id="4195095at2759"/>
<feature type="repeat" description="ANK" evidence="3">
    <location>
        <begin position="1004"/>
        <end position="1037"/>
    </location>
</feature>
<feature type="repeat" description="ANK" evidence="3">
    <location>
        <begin position="1072"/>
        <end position="1093"/>
    </location>
</feature>
<dbReference type="STRING" id="544711.F0U9S7"/>
<gene>
    <name evidence="5" type="ORF">HCEG_01964</name>
</gene>
<dbReference type="Proteomes" id="UP000008142">
    <property type="component" value="Unassembled WGS sequence"/>
</dbReference>
<proteinExistence type="predicted"/>
<evidence type="ECO:0000256" key="4">
    <source>
        <dbReference type="SAM" id="Phobius"/>
    </source>
</evidence>
<evidence type="ECO:0000256" key="3">
    <source>
        <dbReference type="PROSITE-ProRule" id="PRU00023"/>
    </source>
</evidence>
<dbReference type="AlphaFoldDB" id="F0U9S7"/>
<dbReference type="PROSITE" id="PS50088">
    <property type="entry name" value="ANK_REPEAT"/>
    <property type="match status" value="4"/>
</dbReference>
<name>F0U9S7_AJEC8</name>
<dbReference type="OMA" id="NRTAISY"/>
<evidence type="ECO:0000256" key="1">
    <source>
        <dbReference type="ARBA" id="ARBA00022737"/>
    </source>
</evidence>
<dbReference type="EMBL" id="DS990637">
    <property type="protein sequence ID" value="EGC42749.1"/>
    <property type="molecule type" value="Genomic_DNA"/>
</dbReference>
<protein>
    <submittedName>
        <fullName evidence="5">Ankyrin repeat protein</fullName>
    </submittedName>
</protein>
<evidence type="ECO:0000256" key="2">
    <source>
        <dbReference type="ARBA" id="ARBA00023043"/>
    </source>
</evidence>
<dbReference type="PANTHER" id="PTHR24198:SF165">
    <property type="entry name" value="ANKYRIN REPEAT-CONTAINING PROTEIN-RELATED"/>
    <property type="match status" value="1"/>
</dbReference>
<feature type="transmembrane region" description="Helical" evidence="4">
    <location>
        <begin position="242"/>
        <end position="265"/>
    </location>
</feature>
<dbReference type="PROSITE" id="PS50297">
    <property type="entry name" value="ANK_REP_REGION"/>
    <property type="match status" value="3"/>
</dbReference>
<keyword evidence="1" id="KW-0677">Repeat</keyword>
<organism evidence="6">
    <name type="scientific">Ajellomyces capsulatus (strain H88)</name>
    <name type="common">Darling's disease fungus</name>
    <name type="synonym">Histoplasma capsulatum</name>
    <dbReference type="NCBI Taxonomy" id="544711"/>
    <lineage>
        <taxon>Eukaryota</taxon>
        <taxon>Fungi</taxon>
        <taxon>Dikarya</taxon>
        <taxon>Ascomycota</taxon>
        <taxon>Pezizomycotina</taxon>
        <taxon>Eurotiomycetes</taxon>
        <taxon>Eurotiomycetidae</taxon>
        <taxon>Onygenales</taxon>
        <taxon>Ajellomycetaceae</taxon>
        <taxon>Histoplasma</taxon>
    </lineage>
</organism>
<keyword evidence="4" id="KW-0812">Transmembrane</keyword>
<feature type="transmembrane region" description="Helical" evidence="4">
    <location>
        <begin position="205"/>
        <end position="230"/>
    </location>
</feature>
<sequence length="1250" mass="139836">MSDWWTDFADNLATDLAPLVALFGEAPTKQYLSECLYPTDIVIFATAPLGIITTIVSAIRVYGTPSLRAFIGRAQEGVGTAEAELCSSTSRDVCELYNNGGFTRVFGRPKLLEIVHDEEATESDFYQKSPETPPSAGIYSFEEYLKTSRNEWRELKKSFEDEERLSSLFNSGDAGSSDSSTSPSKFAPNPNLSLNVGLKQRKRHWYIAASVFGIILQSGVLVWAAIARYYYKFLRDDLQDVYAVPMTFLGTILLCTGIALCACLVEKVTKERVFEREFPSASRIYWVQPGTQFVGDQAFDSFAYTHRKGKLSKYITSWKEKRKEPQTALVWAAISTTSSGFVLQFLGLRACHSSVAVTQLGATLVMTAVRSSLRTKRLKESEVFLADRPEFYEGHELDWLSLNIGNLSRYGRFGWAISMARYHRQGKLSKESRKLFDENWEPQTSSSVYQLEKTPMIGKNVTFEIILVAVRSIARSLARAIEDTAKILFTTDVVFEHGWNEAFTLLWAVHCSPDNARPDIDFKIESSPWSSVIGTRENDRNIYLSLRRKIDLDGNSEGKWRADEYELEAVLGIWLWSLKEAGINGHLQAPLRRIISAKSNPRNNANVILDFELWRAGGGFNIIETRQPALNSNDFRLFGWQNVSADVLEVGDFTMLEVPALTKSLPIMCAQEIYSLFFASMARIIRSIGGKTTVRDAKRFGLTNTNICRIHDAFVNSGLGPVEDAFTCIIPALRLEGKLPLGIEILPAARKAAESHIRDGKWVEAEQLLLWALPHTLQPETNSSSEEHEIRQTELLNHRRLLALALCECYRQAAFRDAKLYFAANGILKILNDPIFETQRHVPLATEGDCRLTLVGAVRCYGHVVLRYLQDLDDEGTVKELEAELRNSEGFDSNQSDSVRTDLRGSLEISLSRIIDSGDLSSTLYYLELSPMMTDAKEHRSALISAVRQGWYVIVKNLVERGAAFERRDRLNRTAISYSAKNGDFITFDYLLEKGAIPIFKDNKGRTPLSYAAGCGNLAIAGKLLADARVDPDVGDENGLTPLQWASINGHQKMAELLLEKEGVNVNSMDNKGRTALSYAAELGHDEVVQLLLATNEIDVHLKDECGRTALSWASLSGRRKAVELLLEMEGWDMDAKDKGGDTPLSHAVRHGREMVVELFLDNVYVNRTWTAANGRNLFSFAAGNGHEAIVKLLLATTLDVNVKDNDGLTPLNWAIKEGHGRVAELLRTEEDRWLALMDASCFTVYSGPY</sequence>
<dbReference type="Pfam" id="PF13637">
    <property type="entry name" value="Ank_4"/>
    <property type="match status" value="1"/>
</dbReference>
<dbReference type="VEuPathDB" id="FungiDB:I7I53_09163"/>
<dbReference type="PANTHER" id="PTHR24198">
    <property type="entry name" value="ANKYRIN REPEAT AND PROTEIN KINASE DOMAIN-CONTAINING PROTEIN"/>
    <property type="match status" value="1"/>
</dbReference>
<keyword evidence="4" id="KW-1133">Transmembrane helix</keyword>
<dbReference type="SMART" id="SM00248">
    <property type="entry name" value="ANK"/>
    <property type="match status" value="9"/>
</dbReference>
<feature type="transmembrane region" description="Helical" evidence="4">
    <location>
        <begin position="328"/>
        <end position="348"/>
    </location>
</feature>
<feature type="transmembrane region" description="Helical" evidence="4">
    <location>
        <begin position="41"/>
        <end position="63"/>
    </location>
</feature>
<feature type="repeat" description="ANK" evidence="3">
    <location>
        <begin position="1174"/>
        <end position="1206"/>
    </location>
</feature>